<accession>A0A0V0Z366</accession>
<dbReference type="Proteomes" id="UP000054653">
    <property type="component" value="Unassembled WGS sequence"/>
</dbReference>
<protein>
    <submittedName>
        <fullName evidence="1">Uncharacterized protein</fullName>
    </submittedName>
</protein>
<comment type="caution">
    <text evidence="1">The sequence shown here is derived from an EMBL/GenBank/DDBJ whole genome shotgun (WGS) entry which is preliminary data.</text>
</comment>
<proteinExistence type="predicted"/>
<name>A0A0V0Z366_TRIBR</name>
<evidence type="ECO:0000313" key="2">
    <source>
        <dbReference type="Proteomes" id="UP000054653"/>
    </source>
</evidence>
<gene>
    <name evidence="1" type="ORF">T03_11173</name>
</gene>
<evidence type="ECO:0000313" key="1">
    <source>
        <dbReference type="EMBL" id="KRY06985.1"/>
    </source>
</evidence>
<dbReference type="AlphaFoldDB" id="A0A0V0Z366"/>
<reference evidence="1 2" key="1">
    <citation type="submission" date="2015-01" db="EMBL/GenBank/DDBJ databases">
        <title>Evolution of Trichinella species and genotypes.</title>
        <authorList>
            <person name="Korhonen P.K."/>
            <person name="Edoardo P."/>
            <person name="Giuseppe L.R."/>
            <person name="Gasser R.B."/>
        </authorList>
    </citation>
    <scope>NUCLEOTIDE SEQUENCE [LARGE SCALE GENOMIC DNA]</scope>
    <source>
        <strain evidence="1">ISS120</strain>
    </source>
</reference>
<dbReference type="EMBL" id="JYDI01004260">
    <property type="protein sequence ID" value="KRY06985.1"/>
    <property type="molecule type" value="Genomic_DNA"/>
</dbReference>
<keyword evidence="2" id="KW-1185">Reference proteome</keyword>
<sequence>MLCLVTYFQIINVCICRNGIWFFLYFEGASNLTSMLPSVIRIFT</sequence>
<organism evidence="1 2">
    <name type="scientific">Trichinella britovi</name>
    <name type="common">Parasitic roundworm</name>
    <dbReference type="NCBI Taxonomy" id="45882"/>
    <lineage>
        <taxon>Eukaryota</taxon>
        <taxon>Metazoa</taxon>
        <taxon>Ecdysozoa</taxon>
        <taxon>Nematoda</taxon>
        <taxon>Enoplea</taxon>
        <taxon>Dorylaimia</taxon>
        <taxon>Trichinellida</taxon>
        <taxon>Trichinellidae</taxon>
        <taxon>Trichinella</taxon>
    </lineage>
</organism>